<reference evidence="2 3" key="1">
    <citation type="journal article" date="2019" name="Nat. Ecol. Evol.">
        <title>Megaphylogeny resolves global patterns of mushroom evolution.</title>
        <authorList>
            <person name="Varga T."/>
            <person name="Krizsan K."/>
            <person name="Foldi C."/>
            <person name="Dima B."/>
            <person name="Sanchez-Garcia M."/>
            <person name="Sanchez-Ramirez S."/>
            <person name="Szollosi G.J."/>
            <person name="Szarkandi J.G."/>
            <person name="Papp V."/>
            <person name="Albert L."/>
            <person name="Andreopoulos W."/>
            <person name="Angelini C."/>
            <person name="Antonin V."/>
            <person name="Barry K.W."/>
            <person name="Bougher N.L."/>
            <person name="Buchanan P."/>
            <person name="Buyck B."/>
            <person name="Bense V."/>
            <person name="Catcheside P."/>
            <person name="Chovatia M."/>
            <person name="Cooper J."/>
            <person name="Damon W."/>
            <person name="Desjardin D."/>
            <person name="Finy P."/>
            <person name="Geml J."/>
            <person name="Haridas S."/>
            <person name="Hughes K."/>
            <person name="Justo A."/>
            <person name="Karasinski D."/>
            <person name="Kautmanova I."/>
            <person name="Kiss B."/>
            <person name="Kocsube S."/>
            <person name="Kotiranta H."/>
            <person name="LaButti K.M."/>
            <person name="Lechner B.E."/>
            <person name="Liimatainen K."/>
            <person name="Lipzen A."/>
            <person name="Lukacs Z."/>
            <person name="Mihaltcheva S."/>
            <person name="Morgado L.N."/>
            <person name="Niskanen T."/>
            <person name="Noordeloos M.E."/>
            <person name="Ohm R.A."/>
            <person name="Ortiz-Santana B."/>
            <person name="Ovrebo C."/>
            <person name="Racz N."/>
            <person name="Riley R."/>
            <person name="Savchenko A."/>
            <person name="Shiryaev A."/>
            <person name="Soop K."/>
            <person name="Spirin V."/>
            <person name="Szebenyi C."/>
            <person name="Tomsovsky M."/>
            <person name="Tulloss R.E."/>
            <person name="Uehling J."/>
            <person name="Grigoriev I.V."/>
            <person name="Vagvolgyi C."/>
            <person name="Papp T."/>
            <person name="Martin F.M."/>
            <person name="Miettinen O."/>
            <person name="Hibbett D.S."/>
            <person name="Nagy L.G."/>
        </authorList>
    </citation>
    <scope>NUCLEOTIDE SEQUENCE [LARGE SCALE GENOMIC DNA]</scope>
    <source>
        <strain evidence="2 3">FP101781</strain>
    </source>
</reference>
<evidence type="ECO:0000313" key="2">
    <source>
        <dbReference type="EMBL" id="TEB22749.1"/>
    </source>
</evidence>
<proteinExistence type="predicted"/>
<feature type="compositionally biased region" description="Low complexity" evidence="1">
    <location>
        <begin position="125"/>
        <end position="140"/>
    </location>
</feature>
<dbReference type="Gene3D" id="1.10.20.10">
    <property type="entry name" value="Histone, subunit A"/>
    <property type="match status" value="1"/>
</dbReference>
<dbReference type="STRING" id="71717.A0A4Y7SNB0"/>
<accession>A0A4Y7SNB0</accession>
<feature type="compositionally biased region" description="Basic and acidic residues" evidence="1">
    <location>
        <begin position="87"/>
        <end position="96"/>
    </location>
</feature>
<gene>
    <name evidence="2" type="ORF">FA13DRAFT_1740669</name>
</gene>
<name>A0A4Y7SNB0_COPMI</name>
<feature type="region of interest" description="Disordered" evidence="1">
    <location>
        <begin position="224"/>
        <end position="271"/>
    </location>
</feature>
<organism evidence="2 3">
    <name type="scientific">Coprinellus micaceus</name>
    <name type="common">Glistening ink-cap mushroom</name>
    <name type="synonym">Coprinus micaceus</name>
    <dbReference type="NCBI Taxonomy" id="71717"/>
    <lineage>
        <taxon>Eukaryota</taxon>
        <taxon>Fungi</taxon>
        <taxon>Dikarya</taxon>
        <taxon>Basidiomycota</taxon>
        <taxon>Agaricomycotina</taxon>
        <taxon>Agaricomycetes</taxon>
        <taxon>Agaricomycetidae</taxon>
        <taxon>Agaricales</taxon>
        <taxon>Agaricineae</taxon>
        <taxon>Psathyrellaceae</taxon>
        <taxon>Coprinellus</taxon>
    </lineage>
</organism>
<feature type="region of interest" description="Disordered" evidence="1">
    <location>
        <begin position="1"/>
        <end position="157"/>
    </location>
</feature>
<evidence type="ECO:0000313" key="3">
    <source>
        <dbReference type="Proteomes" id="UP000298030"/>
    </source>
</evidence>
<dbReference type="InterPro" id="IPR009072">
    <property type="entry name" value="Histone-fold"/>
</dbReference>
<protein>
    <recommendedName>
        <fullName evidence="4">Transcription factor CBF/NF-Y/archaeal histone domain-containing protein</fullName>
    </recommendedName>
</protein>
<evidence type="ECO:0008006" key="4">
    <source>
        <dbReference type="Google" id="ProtNLM"/>
    </source>
</evidence>
<comment type="caution">
    <text evidence="2">The sequence shown here is derived from an EMBL/GenBank/DDBJ whole genome shotgun (WGS) entry which is preliminary data.</text>
</comment>
<dbReference type="SUPFAM" id="SSF47113">
    <property type="entry name" value="Histone-fold"/>
    <property type="match status" value="1"/>
</dbReference>
<evidence type="ECO:0000256" key="1">
    <source>
        <dbReference type="SAM" id="MobiDB-lite"/>
    </source>
</evidence>
<dbReference type="EMBL" id="QPFP01000086">
    <property type="protein sequence ID" value="TEB22749.1"/>
    <property type="molecule type" value="Genomic_DNA"/>
</dbReference>
<feature type="compositionally biased region" description="Basic and acidic residues" evidence="1">
    <location>
        <begin position="50"/>
        <end position="69"/>
    </location>
</feature>
<dbReference type="OrthoDB" id="636685at2759"/>
<sequence length="271" mass="29801">MKDIVDELDDELNQSQGEEENFEGDEVDEEYDDETQDPEGVIASDGETDGEARLLNRGEQLRSEKRGDALLEEAQVRNEMPGLQEKQGGDTKMREVEESDGSDSEPLAAKRPVTAEKRGRGRPPGKSTASKGEGASSSKKVPISVDNPLGRQPGKSLFPMSRVTKVLKADKDLPMVAKDATFLISLRNGRNRTTMRVSDIVMVSKRIDEFLFLEDILPYCDVEPTKGSKGNKGKVDDQLVKSGPMNQFVAAPKQARKADEDVVMQDETQGS</sequence>
<feature type="compositionally biased region" description="Acidic residues" evidence="1">
    <location>
        <begin position="1"/>
        <end position="37"/>
    </location>
</feature>
<dbReference type="AlphaFoldDB" id="A0A4Y7SNB0"/>
<keyword evidence="3" id="KW-1185">Reference proteome</keyword>
<dbReference type="GO" id="GO:0046982">
    <property type="term" value="F:protein heterodimerization activity"/>
    <property type="evidence" value="ECO:0007669"/>
    <property type="project" value="InterPro"/>
</dbReference>
<dbReference type="Proteomes" id="UP000298030">
    <property type="component" value="Unassembled WGS sequence"/>
</dbReference>